<dbReference type="InterPro" id="IPR013321">
    <property type="entry name" value="Arc_rbn_hlx_hlx"/>
</dbReference>
<evidence type="ECO:0000313" key="2">
    <source>
        <dbReference type="EMBL" id="OLP44613.1"/>
    </source>
</evidence>
<dbReference type="GO" id="GO:0006355">
    <property type="term" value="P:regulation of DNA-templated transcription"/>
    <property type="evidence" value="ECO:0007669"/>
    <property type="project" value="InterPro"/>
</dbReference>
<dbReference type="InterPro" id="IPR005569">
    <property type="entry name" value="Arc_DNA-bd_dom"/>
</dbReference>
<reference evidence="2 3" key="1">
    <citation type="submission" date="2016-09" db="EMBL/GenBank/DDBJ databases">
        <title>Rhizobium oryziradicis sp. nov., isolated from the root of rice.</title>
        <authorList>
            <person name="Zhao J."/>
            <person name="Zhang X."/>
        </authorList>
    </citation>
    <scope>NUCLEOTIDE SEQUENCE [LARGE SCALE GENOMIC DNA]</scope>
    <source>
        <strain evidence="2 3">N19</strain>
    </source>
</reference>
<dbReference type="InterPro" id="IPR010985">
    <property type="entry name" value="Ribbon_hlx_hlx"/>
</dbReference>
<dbReference type="AlphaFoldDB" id="A0A1Q8ZRA9"/>
<dbReference type="Pfam" id="PF03869">
    <property type="entry name" value="Arc"/>
    <property type="match status" value="1"/>
</dbReference>
<evidence type="ECO:0000259" key="1">
    <source>
        <dbReference type="Pfam" id="PF03869"/>
    </source>
</evidence>
<name>A0A1Q8ZRA9_9HYPH</name>
<dbReference type="OrthoDB" id="8117140at2"/>
<protein>
    <recommendedName>
        <fullName evidence="1">Arc-like DNA binding domain-containing protein</fullName>
    </recommendedName>
</protein>
<organism evidence="2 3">
    <name type="scientific">Rhizobium oryziradicis</name>
    <dbReference type="NCBI Taxonomy" id="1867956"/>
    <lineage>
        <taxon>Bacteria</taxon>
        <taxon>Pseudomonadati</taxon>
        <taxon>Pseudomonadota</taxon>
        <taxon>Alphaproteobacteria</taxon>
        <taxon>Hyphomicrobiales</taxon>
        <taxon>Rhizobiaceae</taxon>
        <taxon>Rhizobium/Agrobacterium group</taxon>
        <taxon>Rhizobium</taxon>
    </lineage>
</organism>
<dbReference type="STRING" id="1867956.BJF95_08910"/>
<proteinExistence type="predicted"/>
<accession>A0A1Q8ZRA9</accession>
<dbReference type="SUPFAM" id="SSF47598">
    <property type="entry name" value="Ribbon-helix-helix"/>
    <property type="match status" value="1"/>
</dbReference>
<evidence type="ECO:0000313" key="3">
    <source>
        <dbReference type="Proteomes" id="UP000186894"/>
    </source>
</evidence>
<dbReference type="Proteomes" id="UP000186894">
    <property type="component" value="Unassembled WGS sequence"/>
</dbReference>
<dbReference type="EMBL" id="MKIM01000027">
    <property type="protein sequence ID" value="OLP44613.1"/>
    <property type="molecule type" value="Genomic_DNA"/>
</dbReference>
<comment type="caution">
    <text evidence="2">The sequence shown here is derived from an EMBL/GenBank/DDBJ whole genome shotgun (WGS) entry which is preliminary data.</text>
</comment>
<keyword evidence="3" id="KW-1185">Reference proteome</keyword>
<dbReference type="Gene3D" id="1.10.1220.10">
    <property type="entry name" value="Met repressor-like"/>
    <property type="match status" value="1"/>
</dbReference>
<dbReference type="RefSeq" id="WP_075640122.1">
    <property type="nucleotide sequence ID" value="NZ_MKIM01000027.1"/>
</dbReference>
<feature type="domain" description="Arc-like DNA binding" evidence="1">
    <location>
        <begin position="9"/>
        <end position="47"/>
    </location>
</feature>
<dbReference type="GO" id="GO:0003677">
    <property type="term" value="F:DNA binding"/>
    <property type="evidence" value="ECO:0007669"/>
    <property type="project" value="InterPro"/>
</dbReference>
<gene>
    <name evidence="2" type="ORF">BJF95_08910</name>
</gene>
<sequence length="115" mass="13011">MAKQDDYVRYTVRLPRELYSMVEALANESSRSVNAEITELLEKALDRDFSSPVEIVRLKPLGININDAAAILGVSVETLNQFVQEKRISPPMKFGAEFVLPTKEVERLARSLFPE</sequence>